<accession>A0ABQ6H7U7</accession>
<feature type="domain" description="Tryptophan synthase beta chain-like PALP" evidence="4">
    <location>
        <begin position="8"/>
        <end position="286"/>
    </location>
</feature>
<dbReference type="PANTHER" id="PTHR43780:SF2">
    <property type="entry name" value="1-AMINOCYCLOPROPANE-1-CARBOXYLATE DEAMINASE-RELATED"/>
    <property type="match status" value="1"/>
</dbReference>
<dbReference type="RefSeq" id="WP_284295750.1">
    <property type="nucleotide sequence ID" value="NZ_BSSV01000001.1"/>
</dbReference>
<evidence type="ECO:0000259" key="4">
    <source>
        <dbReference type="Pfam" id="PF00291"/>
    </source>
</evidence>
<sequence length="311" mass="34537">MSTPSPITPLHHPLFEQANISVCIKRDDQIHPIISGNKWRKLKGNVELALQQGKKGIVSFGGAYSNHIHALSYACKINGLSSVGIIRGEQHFQENATLSQAKSWGMNLQFVDRATYKLRHDEAFLIQVRDNYPDHLIVPEGGTNDAALTGVGEVMDELETQLEFDTIITPVGSAGTIAGLIKSDKNKHNIVGISVLKGAQYLEDEVKKLIQDDTNQTTNWEILHDFHLGGYAKFSTRDIQHLAQLNKQLGVMFEPIYSGKMLLAFISLVEQGYFSSGERVVLLHTGGLQGINGMLERNILPSSQWPWQLVQ</sequence>
<name>A0ABQ6H7U7_9GAMM</name>
<evidence type="ECO:0000256" key="3">
    <source>
        <dbReference type="ARBA" id="ARBA00022898"/>
    </source>
</evidence>
<dbReference type="Pfam" id="PF00291">
    <property type="entry name" value="PALP"/>
    <property type="match status" value="1"/>
</dbReference>
<proteinExistence type="inferred from homology"/>
<dbReference type="InterPro" id="IPR036052">
    <property type="entry name" value="TrpB-like_PALP_sf"/>
</dbReference>
<protein>
    <submittedName>
        <fullName evidence="5">1-aminocyclopropane-1-carboxylate deaminase</fullName>
    </submittedName>
</protein>
<evidence type="ECO:0000313" key="6">
    <source>
        <dbReference type="Proteomes" id="UP001157134"/>
    </source>
</evidence>
<dbReference type="InterPro" id="IPR001926">
    <property type="entry name" value="TrpB-like_PALP"/>
</dbReference>
<keyword evidence="6" id="KW-1185">Reference proteome</keyword>
<dbReference type="Proteomes" id="UP001157134">
    <property type="component" value="Unassembled WGS sequence"/>
</dbReference>
<evidence type="ECO:0000256" key="2">
    <source>
        <dbReference type="ARBA" id="ARBA00008639"/>
    </source>
</evidence>
<keyword evidence="3" id="KW-0663">Pyridoxal phosphate</keyword>
<dbReference type="PIRSF" id="PIRSF006278">
    <property type="entry name" value="ACCD_DCysDesulf"/>
    <property type="match status" value="1"/>
</dbReference>
<comment type="caution">
    <text evidence="5">The sequence shown here is derived from an EMBL/GenBank/DDBJ whole genome shotgun (WGS) entry which is preliminary data.</text>
</comment>
<dbReference type="InterPro" id="IPR027278">
    <property type="entry name" value="ACCD_DCysDesulf"/>
</dbReference>
<dbReference type="EMBL" id="BSSV01000001">
    <property type="protein sequence ID" value="GLX84207.1"/>
    <property type="molecule type" value="Genomic_DNA"/>
</dbReference>
<dbReference type="SUPFAM" id="SSF53686">
    <property type="entry name" value="Tryptophan synthase beta subunit-like PLP-dependent enzymes"/>
    <property type="match status" value="1"/>
</dbReference>
<comment type="similarity">
    <text evidence="2">Belongs to the ACC deaminase/D-cysteine desulfhydrase family.</text>
</comment>
<gene>
    <name evidence="5" type="ORF">tloyanaT_04590</name>
</gene>
<dbReference type="PANTHER" id="PTHR43780">
    <property type="entry name" value="1-AMINOCYCLOPROPANE-1-CARBOXYLATE DEAMINASE-RELATED"/>
    <property type="match status" value="1"/>
</dbReference>
<evidence type="ECO:0000256" key="1">
    <source>
        <dbReference type="ARBA" id="ARBA00001933"/>
    </source>
</evidence>
<evidence type="ECO:0000313" key="5">
    <source>
        <dbReference type="EMBL" id="GLX84207.1"/>
    </source>
</evidence>
<organism evidence="5 6">
    <name type="scientific">Thalassotalea loyana</name>
    <dbReference type="NCBI Taxonomy" id="280483"/>
    <lineage>
        <taxon>Bacteria</taxon>
        <taxon>Pseudomonadati</taxon>
        <taxon>Pseudomonadota</taxon>
        <taxon>Gammaproteobacteria</taxon>
        <taxon>Alteromonadales</taxon>
        <taxon>Colwelliaceae</taxon>
        <taxon>Thalassotalea</taxon>
    </lineage>
</organism>
<dbReference type="Gene3D" id="3.40.50.1100">
    <property type="match status" value="2"/>
</dbReference>
<reference evidence="5 6" key="1">
    <citation type="submission" date="2023-03" db="EMBL/GenBank/DDBJ databases">
        <title>Thalassotalea loyana LMG 22536T draft genome sequence.</title>
        <authorList>
            <person name="Sawabe T."/>
        </authorList>
    </citation>
    <scope>NUCLEOTIDE SEQUENCE [LARGE SCALE GENOMIC DNA]</scope>
    <source>
        <strain evidence="5 6">LMG 22536</strain>
    </source>
</reference>
<comment type="cofactor">
    <cofactor evidence="1">
        <name>pyridoxal 5'-phosphate</name>
        <dbReference type="ChEBI" id="CHEBI:597326"/>
    </cofactor>
</comment>